<dbReference type="GO" id="GO:0016020">
    <property type="term" value="C:membrane"/>
    <property type="evidence" value="ECO:0007669"/>
    <property type="project" value="UniProtKB-SubCell"/>
</dbReference>
<dbReference type="PANTHER" id="PTHR11662">
    <property type="entry name" value="SOLUTE CARRIER FAMILY 17"/>
    <property type="match status" value="1"/>
</dbReference>
<dbReference type="Gene3D" id="1.20.1250.20">
    <property type="entry name" value="MFS general substrate transporter like domains"/>
    <property type="match status" value="1"/>
</dbReference>
<evidence type="ECO:0000256" key="2">
    <source>
        <dbReference type="ARBA" id="ARBA00022692"/>
    </source>
</evidence>
<sequence length="382" mass="41026">MESAGEGLNHIYVECPANVGTSSVGGHFDHQAECFRLTMLALEGGGTRHQVWLCMRAAKLAWCHSRDLKASAKVCGLGGMDGRGKGGSVERKGLDLKNVGFGTCLYGMEWAMGGHEGDHVLVVRCERSWPGMCEDVGMGFVECKRYKEVGLVAVMGEEPAGAVMAGLVNLSVAIIPMSHQFGWNSSTAGLVQSSFFWGYALSQLPGGWLAKIFGGRGYPQYIAKLSLEPGLNLSVMYASCSPFISCWCRKVLEIGVLTWSLATALVPVLAGFMPGLVLSRILVGIGEGVSPSAATDLIARHSTRVDRGKDTITTKSKRVSNIICRSIPLEERSRAVAFVFGGLSVGSVTGYASLNVVLTRAYNEALLYCGQCLRFEWIHVKS</sequence>
<dbReference type="InterPro" id="IPR036259">
    <property type="entry name" value="MFS_trans_sf"/>
</dbReference>
<keyword evidence="4 5" id="KW-0472">Membrane</keyword>
<dbReference type="AlphaFoldDB" id="A0A438J8K8"/>
<accession>A0A438J8K8</accession>
<evidence type="ECO:0000256" key="3">
    <source>
        <dbReference type="ARBA" id="ARBA00022989"/>
    </source>
</evidence>
<feature type="transmembrane region" description="Helical" evidence="5">
    <location>
        <begin position="335"/>
        <end position="354"/>
    </location>
</feature>
<comment type="caution">
    <text evidence="6">The sequence shown here is derived from an EMBL/GenBank/DDBJ whole genome shotgun (WGS) entry which is preliminary data.</text>
</comment>
<evidence type="ECO:0000313" key="7">
    <source>
        <dbReference type="Proteomes" id="UP000288805"/>
    </source>
</evidence>
<comment type="subcellular location">
    <subcellularLocation>
        <location evidence="1">Membrane</location>
        <topology evidence="1">Multi-pass membrane protein</topology>
    </subcellularLocation>
</comment>
<evidence type="ECO:0000313" key="6">
    <source>
        <dbReference type="EMBL" id="RVX05280.1"/>
    </source>
</evidence>
<dbReference type="SUPFAM" id="SSF103473">
    <property type="entry name" value="MFS general substrate transporter"/>
    <property type="match status" value="1"/>
</dbReference>
<evidence type="ECO:0000256" key="5">
    <source>
        <dbReference type="SAM" id="Phobius"/>
    </source>
</evidence>
<gene>
    <name evidence="6" type="primary">ANTR6_1</name>
    <name evidence="6" type="ORF">CK203_020082</name>
</gene>
<dbReference type="EMBL" id="QGNW01000057">
    <property type="protein sequence ID" value="RVX05280.1"/>
    <property type="molecule type" value="Genomic_DNA"/>
</dbReference>
<evidence type="ECO:0000256" key="4">
    <source>
        <dbReference type="ARBA" id="ARBA00023136"/>
    </source>
</evidence>
<name>A0A438J8K8_VITVI</name>
<proteinExistence type="predicted"/>
<protein>
    <submittedName>
        <fullName evidence="6">Putative anion transporter 6, chloroplastic</fullName>
    </submittedName>
</protein>
<dbReference type="Proteomes" id="UP000288805">
    <property type="component" value="Unassembled WGS sequence"/>
</dbReference>
<keyword evidence="3 5" id="KW-1133">Transmembrane helix</keyword>
<keyword evidence="2 5" id="KW-0812">Transmembrane</keyword>
<dbReference type="PANTHER" id="PTHR11662:SF243">
    <property type="entry name" value="ANION TRANSPORTER 6, CHLOROPLASTIC-RELATED"/>
    <property type="match status" value="1"/>
</dbReference>
<organism evidence="6 7">
    <name type="scientific">Vitis vinifera</name>
    <name type="common">Grape</name>
    <dbReference type="NCBI Taxonomy" id="29760"/>
    <lineage>
        <taxon>Eukaryota</taxon>
        <taxon>Viridiplantae</taxon>
        <taxon>Streptophyta</taxon>
        <taxon>Embryophyta</taxon>
        <taxon>Tracheophyta</taxon>
        <taxon>Spermatophyta</taxon>
        <taxon>Magnoliopsida</taxon>
        <taxon>eudicotyledons</taxon>
        <taxon>Gunneridae</taxon>
        <taxon>Pentapetalae</taxon>
        <taxon>rosids</taxon>
        <taxon>Vitales</taxon>
        <taxon>Vitaceae</taxon>
        <taxon>Viteae</taxon>
        <taxon>Vitis</taxon>
    </lineage>
</organism>
<dbReference type="InterPro" id="IPR050382">
    <property type="entry name" value="MFS_Na/Anion_cotransporter"/>
</dbReference>
<reference evidence="6 7" key="1">
    <citation type="journal article" date="2018" name="PLoS Genet.">
        <title>Population sequencing reveals clonal diversity and ancestral inbreeding in the grapevine cultivar Chardonnay.</title>
        <authorList>
            <person name="Roach M.J."/>
            <person name="Johnson D.L."/>
            <person name="Bohlmann J."/>
            <person name="van Vuuren H.J."/>
            <person name="Jones S.J."/>
            <person name="Pretorius I.S."/>
            <person name="Schmidt S.A."/>
            <person name="Borneman A.R."/>
        </authorList>
    </citation>
    <scope>NUCLEOTIDE SEQUENCE [LARGE SCALE GENOMIC DNA]</scope>
    <source>
        <strain evidence="7">cv. Chardonnay</strain>
        <tissue evidence="6">Leaf</tissue>
    </source>
</reference>
<evidence type="ECO:0000256" key="1">
    <source>
        <dbReference type="ARBA" id="ARBA00004141"/>
    </source>
</evidence>